<proteinExistence type="predicted"/>
<dbReference type="EMBL" id="MTKT01003402">
    <property type="protein sequence ID" value="OWM75126.1"/>
    <property type="molecule type" value="Genomic_DNA"/>
</dbReference>
<protein>
    <submittedName>
        <fullName evidence="1">Uncharacterized protein</fullName>
    </submittedName>
</protein>
<evidence type="ECO:0000313" key="3">
    <source>
        <dbReference type="Proteomes" id="UP000197138"/>
    </source>
</evidence>
<reference evidence="3" key="1">
    <citation type="journal article" date="2017" name="Plant J.">
        <title>The pomegranate (Punica granatum L.) genome and the genomics of punicalagin biosynthesis.</title>
        <authorList>
            <person name="Qin G."/>
            <person name="Xu C."/>
            <person name="Ming R."/>
            <person name="Tang H."/>
            <person name="Guyot R."/>
            <person name="Kramer E.M."/>
            <person name="Hu Y."/>
            <person name="Yi X."/>
            <person name="Qi Y."/>
            <person name="Xu X."/>
            <person name="Gao Z."/>
            <person name="Pan H."/>
            <person name="Jian J."/>
            <person name="Tian Y."/>
            <person name="Yue Z."/>
            <person name="Xu Y."/>
        </authorList>
    </citation>
    <scope>NUCLEOTIDE SEQUENCE [LARGE SCALE GENOMIC DNA]</scope>
    <source>
        <strain evidence="3">cv. Dabenzi</strain>
    </source>
</reference>
<keyword evidence="4" id="KW-1185">Reference proteome</keyword>
<reference evidence="2 4" key="3">
    <citation type="submission" date="2017-11" db="EMBL/GenBank/DDBJ databases">
        <title>De-novo sequencing of pomegranate (Punica granatum L.) genome.</title>
        <authorList>
            <person name="Akparov Z."/>
            <person name="Amiraslanov A."/>
            <person name="Hajiyeva S."/>
            <person name="Abbasov M."/>
            <person name="Kaur K."/>
            <person name="Hamwieh A."/>
            <person name="Solovyev V."/>
            <person name="Salamov A."/>
            <person name="Braich B."/>
            <person name="Kosarev P."/>
            <person name="Mahmoud A."/>
            <person name="Hajiyev E."/>
            <person name="Babayeva S."/>
            <person name="Izzatullayeva V."/>
            <person name="Mammadov A."/>
            <person name="Mammadov A."/>
            <person name="Sharifova S."/>
            <person name="Ojaghi J."/>
            <person name="Eynullazada K."/>
            <person name="Bayramov B."/>
            <person name="Abdulazimova A."/>
            <person name="Shahmuradov I."/>
        </authorList>
    </citation>
    <scope>NUCLEOTIDE SEQUENCE [LARGE SCALE GENOMIC DNA]</scope>
    <source>
        <strain evidence="2">AG2017</strain>
        <strain evidence="4">cv. AG2017</strain>
        <tissue evidence="2">Leaf</tissue>
    </source>
</reference>
<evidence type="ECO:0000313" key="1">
    <source>
        <dbReference type="EMBL" id="OWM75126.1"/>
    </source>
</evidence>
<accession>A0A218WR71</accession>
<organism evidence="1 3">
    <name type="scientific">Punica granatum</name>
    <name type="common">Pomegranate</name>
    <dbReference type="NCBI Taxonomy" id="22663"/>
    <lineage>
        <taxon>Eukaryota</taxon>
        <taxon>Viridiplantae</taxon>
        <taxon>Streptophyta</taxon>
        <taxon>Embryophyta</taxon>
        <taxon>Tracheophyta</taxon>
        <taxon>Spermatophyta</taxon>
        <taxon>Magnoliopsida</taxon>
        <taxon>eudicotyledons</taxon>
        <taxon>Gunneridae</taxon>
        <taxon>Pentapetalae</taxon>
        <taxon>rosids</taxon>
        <taxon>malvids</taxon>
        <taxon>Myrtales</taxon>
        <taxon>Lythraceae</taxon>
        <taxon>Punica</taxon>
    </lineage>
</organism>
<dbReference type="AlphaFoldDB" id="A0A218WR71"/>
<sequence length="104" mass="11343">MSRHKNSSSLEVSTSAAGSWKIFEAATVSRGGAGHRKKQQLVAAGLECEIEVESGLETNKSRTKLSANWAWRLRKQRQSVTRGLEHEIAVESGLETTESSVKSS</sequence>
<dbReference type="EMBL" id="PGOL01001682">
    <property type="protein sequence ID" value="PKI55662.1"/>
    <property type="molecule type" value="Genomic_DNA"/>
</dbReference>
<dbReference type="Proteomes" id="UP000197138">
    <property type="component" value="Unassembled WGS sequence"/>
</dbReference>
<gene>
    <name evidence="1" type="ORF">CDL15_Pgr017252</name>
    <name evidence="2" type="ORF">CRG98_023973</name>
</gene>
<evidence type="ECO:0000313" key="2">
    <source>
        <dbReference type="EMBL" id="PKI55662.1"/>
    </source>
</evidence>
<evidence type="ECO:0000313" key="4">
    <source>
        <dbReference type="Proteomes" id="UP000233551"/>
    </source>
</evidence>
<comment type="caution">
    <text evidence="1">The sequence shown here is derived from an EMBL/GenBank/DDBJ whole genome shotgun (WGS) entry which is preliminary data.</text>
</comment>
<dbReference type="Proteomes" id="UP000233551">
    <property type="component" value="Unassembled WGS sequence"/>
</dbReference>
<reference evidence="1" key="2">
    <citation type="submission" date="2017-06" db="EMBL/GenBank/DDBJ databases">
        <title>The pomegranate genome and the genomics of punicalagin biosynthesis.</title>
        <authorList>
            <person name="Xu C."/>
        </authorList>
    </citation>
    <scope>NUCLEOTIDE SEQUENCE [LARGE SCALE GENOMIC DNA]</scope>
    <source>
        <tissue evidence="1">Fresh leaf</tissue>
    </source>
</reference>
<name>A0A218WR71_PUNGR</name>